<evidence type="ECO:0000256" key="4">
    <source>
        <dbReference type="ARBA" id="ARBA00022833"/>
    </source>
</evidence>
<evidence type="ECO:0000256" key="7">
    <source>
        <dbReference type="SAM" id="MobiDB-lite"/>
    </source>
</evidence>
<dbReference type="InterPro" id="IPR001965">
    <property type="entry name" value="Znf_PHD"/>
</dbReference>
<evidence type="ECO:0000313" key="9">
    <source>
        <dbReference type="EMBL" id="KAF9879608.1"/>
    </source>
</evidence>
<feature type="region of interest" description="Disordered" evidence="7">
    <location>
        <begin position="212"/>
        <end position="233"/>
    </location>
</feature>
<reference evidence="9" key="2">
    <citation type="submission" date="2020-11" db="EMBL/GenBank/DDBJ databases">
        <title>Whole genome sequencing of Colletotrichum sp.</title>
        <authorList>
            <person name="Li H."/>
        </authorList>
    </citation>
    <scope>NUCLEOTIDE SEQUENCE</scope>
    <source>
        <strain evidence="9">CkLH20</strain>
    </source>
</reference>
<feature type="domain" description="PHD-type" evidence="8">
    <location>
        <begin position="69"/>
        <end position="120"/>
    </location>
</feature>
<evidence type="ECO:0000256" key="3">
    <source>
        <dbReference type="ARBA" id="ARBA00022771"/>
    </source>
</evidence>
<dbReference type="InterPro" id="IPR019786">
    <property type="entry name" value="Zinc_finger_PHD-type_CS"/>
</dbReference>
<evidence type="ECO:0000313" key="10">
    <source>
        <dbReference type="Proteomes" id="UP000781932"/>
    </source>
</evidence>
<evidence type="ECO:0000256" key="1">
    <source>
        <dbReference type="ARBA" id="ARBA00004123"/>
    </source>
</evidence>
<dbReference type="GO" id="GO:0008270">
    <property type="term" value="F:zinc ion binding"/>
    <property type="evidence" value="ECO:0007669"/>
    <property type="project" value="UniProtKB-KW"/>
</dbReference>
<dbReference type="InterPro" id="IPR013083">
    <property type="entry name" value="Znf_RING/FYVE/PHD"/>
</dbReference>
<dbReference type="SMART" id="SM00249">
    <property type="entry name" value="PHD"/>
    <property type="match status" value="1"/>
</dbReference>
<dbReference type="PROSITE" id="PS01359">
    <property type="entry name" value="ZF_PHD_1"/>
    <property type="match status" value="1"/>
</dbReference>
<dbReference type="Proteomes" id="UP000781932">
    <property type="component" value="Unassembled WGS sequence"/>
</dbReference>
<dbReference type="PANTHER" id="PTHR46174:SF1">
    <property type="entry name" value="CXXC-TYPE ZINC FINGER PROTEIN 1"/>
    <property type="match status" value="1"/>
</dbReference>
<dbReference type="Gene3D" id="3.30.40.10">
    <property type="entry name" value="Zinc/RING finger domain, C3HC4 (zinc finger)"/>
    <property type="match status" value="1"/>
</dbReference>
<keyword evidence="5" id="KW-0539">Nucleus</keyword>
<proteinExistence type="predicted"/>
<dbReference type="AlphaFoldDB" id="A0A9P6I9F0"/>
<dbReference type="GO" id="GO:0045893">
    <property type="term" value="P:positive regulation of DNA-templated transcription"/>
    <property type="evidence" value="ECO:0007669"/>
    <property type="project" value="TreeGrafter"/>
</dbReference>
<dbReference type="RefSeq" id="XP_038749069.1">
    <property type="nucleotide sequence ID" value="XM_038885870.1"/>
</dbReference>
<organism evidence="9 10">
    <name type="scientific">Colletotrichum karsti</name>
    <dbReference type="NCBI Taxonomy" id="1095194"/>
    <lineage>
        <taxon>Eukaryota</taxon>
        <taxon>Fungi</taxon>
        <taxon>Dikarya</taxon>
        <taxon>Ascomycota</taxon>
        <taxon>Pezizomycotina</taxon>
        <taxon>Sordariomycetes</taxon>
        <taxon>Hypocreomycetidae</taxon>
        <taxon>Glomerellales</taxon>
        <taxon>Glomerellaceae</taxon>
        <taxon>Colletotrichum</taxon>
        <taxon>Colletotrichum boninense species complex</taxon>
    </lineage>
</organism>
<keyword evidence="2" id="KW-0479">Metal-binding</keyword>
<feature type="compositionally biased region" description="Basic and acidic residues" evidence="7">
    <location>
        <begin position="1"/>
        <end position="12"/>
    </location>
</feature>
<keyword evidence="10" id="KW-1185">Reference proteome</keyword>
<feature type="region of interest" description="Disordered" evidence="7">
    <location>
        <begin position="384"/>
        <end position="403"/>
    </location>
</feature>
<reference evidence="9" key="1">
    <citation type="submission" date="2020-03" db="EMBL/GenBank/DDBJ databases">
        <authorList>
            <person name="He L."/>
        </authorList>
    </citation>
    <scope>NUCLEOTIDE SEQUENCE</scope>
    <source>
        <strain evidence="9">CkLH20</strain>
    </source>
</reference>
<comment type="subcellular location">
    <subcellularLocation>
        <location evidence="1">Nucleus</location>
    </subcellularLocation>
</comment>
<keyword evidence="4" id="KW-0862">Zinc</keyword>
<accession>A0A9P6I9F0</accession>
<keyword evidence="3 6" id="KW-0863">Zinc-finger</keyword>
<dbReference type="InterPro" id="IPR037869">
    <property type="entry name" value="Spp1/CFP1"/>
</dbReference>
<dbReference type="GO" id="GO:0048188">
    <property type="term" value="C:Set1C/COMPASS complex"/>
    <property type="evidence" value="ECO:0007669"/>
    <property type="project" value="InterPro"/>
</dbReference>
<dbReference type="PROSITE" id="PS50016">
    <property type="entry name" value="ZF_PHD_2"/>
    <property type="match status" value="1"/>
</dbReference>
<dbReference type="PANTHER" id="PTHR46174">
    <property type="entry name" value="CXXC-TYPE ZINC FINGER PROTEIN 1"/>
    <property type="match status" value="1"/>
</dbReference>
<evidence type="ECO:0000256" key="5">
    <source>
        <dbReference type="ARBA" id="ARBA00023242"/>
    </source>
</evidence>
<dbReference type="InterPro" id="IPR011011">
    <property type="entry name" value="Znf_FYVE_PHD"/>
</dbReference>
<comment type="caution">
    <text evidence="9">The sequence shown here is derived from an EMBL/GenBank/DDBJ whole genome shotgun (WGS) entry which is preliminary data.</text>
</comment>
<dbReference type="InterPro" id="IPR019787">
    <property type="entry name" value="Znf_PHD-finger"/>
</dbReference>
<evidence type="ECO:0000256" key="6">
    <source>
        <dbReference type="PROSITE-ProRule" id="PRU00146"/>
    </source>
</evidence>
<dbReference type="GeneID" id="62158944"/>
<feature type="compositionally biased region" description="Acidic residues" evidence="7">
    <location>
        <begin position="51"/>
        <end position="65"/>
    </location>
</feature>
<dbReference type="OrthoDB" id="436852at2759"/>
<feature type="compositionally biased region" description="Basic residues" evidence="7">
    <location>
        <begin position="14"/>
        <end position="31"/>
    </location>
</feature>
<dbReference type="SUPFAM" id="SSF57903">
    <property type="entry name" value="FYVE/PHD zinc finger"/>
    <property type="match status" value="1"/>
</dbReference>
<dbReference type="Pfam" id="PF00628">
    <property type="entry name" value="PHD"/>
    <property type="match status" value="1"/>
</dbReference>
<sequence>METTEKPAESHKMGGFKKKGTATKKGPKRPKGGGASKPTKSKKPPSASNEAMDDPPAEGSDEEIESDNGPYCICRGPDDHRFMISCDMCEDWFHGECINISKDVGENLIERFVCPNCTDGDKNVSLFKKLCGRGGCKRPARLYDGEPKSAFCSDEHKQAWWEAQIMKLPKKSSKDAGGLTREDLVGLLNSPLASIDAEGNFKVNTRPFAAPAAGAENSEARGKALPPGILTDEEEGILKESAADRKTMGEKTALYNKMIQLLDMASERRKTLIASKQFEDSTCGYDYRLDQVGVIGPFNHWVASDEAKEIFKAGSLDVGSRLTGEDKNICDKKRCKVHQGWYSMHTRDVKYEQKLLAGDAKKLLDNEQSIKTAAVERKLRKEAEHNTVQRVNPDGTLGPAEVL</sequence>
<feature type="region of interest" description="Disordered" evidence="7">
    <location>
        <begin position="1"/>
        <end position="65"/>
    </location>
</feature>
<gene>
    <name evidence="9" type="ORF">CkaCkLH20_03151</name>
</gene>
<evidence type="ECO:0000259" key="8">
    <source>
        <dbReference type="PROSITE" id="PS50016"/>
    </source>
</evidence>
<protein>
    <submittedName>
        <fullName evidence="9">PHD-finger domain-containing protein</fullName>
    </submittedName>
</protein>
<dbReference type="EMBL" id="JAATWM020000007">
    <property type="protein sequence ID" value="KAF9879608.1"/>
    <property type="molecule type" value="Genomic_DNA"/>
</dbReference>
<evidence type="ECO:0000256" key="2">
    <source>
        <dbReference type="ARBA" id="ARBA00022723"/>
    </source>
</evidence>
<name>A0A9P6I9F0_9PEZI</name>